<name>A0A3E3DI71_9FIRM</name>
<gene>
    <name evidence="2" type="ORF">DWX31_22945</name>
</gene>
<dbReference type="SUPFAM" id="SSF56112">
    <property type="entry name" value="Protein kinase-like (PK-like)"/>
    <property type="match status" value="1"/>
</dbReference>
<dbReference type="AlphaFoldDB" id="A0A3E3DI71"/>
<evidence type="ECO:0000313" key="3">
    <source>
        <dbReference type="Proteomes" id="UP000261023"/>
    </source>
</evidence>
<organism evidence="2 3">
    <name type="scientific">Hungatella hathewayi</name>
    <dbReference type="NCBI Taxonomy" id="154046"/>
    <lineage>
        <taxon>Bacteria</taxon>
        <taxon>Bacillati</taxon>
        <taxon>Bacillota</taxon>
        <taxon>Clostridia</taxon>
        <taxon>Lachnospirales</taxon>
        <taxon>Lachnospiraceae</taxon>
        <taxon>Hungatella</taxon>
    </lineage>
</organism>
<feature type="domain" description="Protein kinase" evidence="1">
    <location>
        <begin position="17"/>
        <end position="297"/>
    </location>
</feature>
<evidence type="ECO:0000259" key="1">
    <source>
        <dbReference type="PROSITE" id="PS50011"/>
    </source>
</evidence>
<dbReference type="InterPro" id="IPR011009">
    <property type="entry name" value="Kinase-like_dom_sf"/>
</dbReference>
<protein>
    <recommendedName>
        <fullName evidence="1">Protein kinase domain-containing protein</fullName>
    </recommendedName>
</protein>
<dbReference type="InterPro" id="IPR000719">
    <property type="entry name" value="Prot_kinase_dom"/>
</dbReference>
<dbReference type="GO" id="GO:0005524">
    <property type="term" value="F:ATP binding"/>
    <property type="evidence" value="ECO:0007669"/>
    <property type="project" value="InterPro"/>
</dbReference>
<reference evidence="2 3" key="1">
    <citation type="submission" date="2018-08" db="EMBL/GenBank/DDBJ databases">
        <title>A genome reference for cultivated species of the human gut microbiota.</title>
        <authorList>
            <person name="Zou Y."/>
            <person name="Xue W."/>
            <person name="Luo G."/>
        </authorList>
    </citation>
    <scope>NUCLEOTIDE SEQUENCE [LARGE SCALE GENOMIC DNA]</scope>
    <source>
        <strain evidence="2 3">AF19-13AC</strain>
    </source>
</reference>
<dbReference type="GO" id="GO:0004672">
    <property type="term" value="F:protein kinase activity"/>
    <property type="evidence" value="ECO:0007669"/>
    <property type="project" value="InterPro"/>
</dbReference>
<dbReference type="OrthoDB" id="334783at2"/>
<dbReference type="Proteomes" id="UP000261023">
    <property type="component" value="Unassembled WGS sequence"/>
</dbReference>
<comment type="caution">
    <text evidence="2">The sequence shown here is derived from an EMBL/GenBank/DDBJ whole genome shotgun (WGS) entry which is preliminary data.</text>
</comment>
<dbReference type="Gene3D" id="1.10.510.10">
    <property type="entry name" value="Transferase(Phosphotransferase) domain 1"/>
    <property type="match status" value="1"/>
</dbReference>
<dbReference type="EMBL" id="QTJW01000017">
    <property type="protein sequence ID" value="RGD68368.1"/>
    <property type="molecule type" value="Genomic_DNA"/>
</dbReference>
<dbReference type="PROSITE" id="PS50011">
    <property type="entry name" value="PROTEIN_KINASE_DOM"/>
    <property type="match status" value="1"/>
</dbReference>
<accession>A0A3E3DI71</accession>
<proteinExistence type="predicted"/>
<evidence type="ECO:0000313" key="2">
    <source>
        <dbReference type="EMBL" id="RGD68368.1"/>
    </source>
</evidence>
<sequence length="302" mass="34977">MVNYNLDGVCFSLKAEYDFSWLKSLGTVFTVFSQNDSGNISFGINSGHEKWFVKVAGLKTSESIRTTAEAVEALKSAIAIYENIKHPNLIELVKHYPLEDTYIAIFKWVEGDCLFDYWNFEKYHSNSQIISPAERFKQLPVTQRIKSADILFSFLDKISKSGYVAVDFYDGSIMYDFFNNVTTICDIDFFRKKPTKNNMGEDYWGTKRLKAPEEYILNAVIDETTNVYTLGALLFNSYFGSFSKSEVQLRYTQNQFIPCSFEKWDLNKACYDVALKAVELDRTKRYQSIKDFYTAWTLELSK</sequence>
<dbReference type="RefSeq" id="WP_025530226.1">
    <property type="nucleotide sequence ID" value="NZ_QTJW01000017.1"/>
</dbReference>